<comment type="function">
    <text evidence="16">Serine/threonine protein kinase which activates checkpoint signaling upon genotoxic stresses such as ionizing radiation (IR), ultraviolet light (UV), or DNA replication stalling, thereby acting as a DNA damage sensor. Recognizes the substrate consensus sequence [ST]-Q. Phosphorylates histone H2A to form H2AS128ph (gamma-H2A) at sites of DNA damage, involved in the regulation of DNA damage response mechanism. Required for the control of telomere length and genome stability.</text>
</comment>
<dbReference type="EMBL" id="JAGPYM010000013">
    <property type="protein sequence ID" value="KAH6888080.1"/>
    <property type="molecule type" value="Genomic_DNA"/>
</dbReference>
<dbReference type="Proteomes" id="UP000777438">
    <property type="component" value="Unassembled WGS sequence"/>
</dbReference>
<keyword evidence="24" id="KW-1185">Reference proteome</keyword>
<dbReference type="SMART" id="SM01343">
    <property type="entry name" value="FATC"/>
    <property type="match status" value="1"/>
</dbReference>
<dbReference type="GO" id="GO:0005694">
    <property type="term" value="C:chromosome"/>
    <property type="evidence" value="ECO:0007669"/>
    <property type="project" value="TreeGrafter"/>
</dbReference>
<dbReference type="PROSITE" id="PS50290">
    <property type="entry name" value="PI3_4_KINASE_3"/>
    <property type="match status" value="1"/>
</dbReference>
<keyword evidence="10" id="KW-0418">Kinase</keyword>
<evidence type="ECO:0000256" key="17">
    <source>
        <dbReference type="ARBA" id="ARBA00029679"/>
    </source>
</evidence>
<dbReference type="InterPro" id="IPR043129">
    <property type="entry name" value="ATPase_NBD"/>
</dbReference>
<evidence type="ECO:0000256" key="8">
    <source>
        <dbReference type="ARBA" id="ARBA00022741"/>
    </source>
</evidence>
<dbReference type="SMART" id="SM00146">
    <property type="entry name" value="PI3Kc"/>
    <property type="match status" value="1"/>
</dbReference>
<evidence type="ECO:0000256" key="10">
    <source>
        <dbReference type="ARBA" id="ARBA00022777"/>
    </source>
</evidence>
<comment type="similarity">
    <text evidence="2">Belongs to the PI3/PI4-kinase family. ATM subfamily.</text>
</comment>
<dbReference type="InterPro" id="IPR056802">
    <property type="entry name" value="ATR-like_M-HEAT"/>
</dbReference>
<dbReference type="PANTHER" id="PTHR11139">
    <property type="entry name" value="ATAXIA TELANGIECTASIA MUTATED ATM -RELATED"/>
    <property type="match status" value="1"/>
</dbReference>
<keyword evidence="9" id="KW-0227">DNA damage</keyword>
<feature type="domain" description="FAT" evidence="21">
    <location>
        <begin position="1974"/>
        <end position="2544"/>
    </location>
</feature>
<keyword evidence="12" id="KW-0156">Chromatin regulator</keyword>
<evidence type="ECO:0000313" key="24">
    <source>
        <dbReference type="Proteomes" id="UP000777438"/>
    </source>
</evidence>
<dbReference type="InterPro" id="IPR003151">
    <property type="entry name" value="PIK-rel_kinase_FAT"/>
</dbReference>
<dbReference type="InterPro" id="IPR058681">
    <property type="entry name" value="HEAT_MEC1_N"/>
</dbReference>
<comment type="subunit">
    <text evidence="3">Associates with DNA double-strand breaks.</text>
</comment>
<dbReference type="InterPro" id="IPR016024">
    <property type="entry name" value="ARM-type_fold"/>
</dbReference>
<evidence type="ECO:0000256" key="1">
    <source>
        <dbReference type="ARBA" id="ARBA00004123"/>
    </source>
</evidence>
<dbReference type="InterPro" id="IPR000403">
    <property type="entry name" value="PI3/4_kinase_cat_dom"/>
</dbReference>
<evidence type="ECO:0000256" key="13">
    <source>
        <dbReference type="ARBA" id="ARBA00023204"/>
    </source>
</evidence>
<evidence type="ECO:0000256" key="5">
    <source>
        <dbReference type="ARBA" id="ARBA00021345"/>
    </source>
</evidence>
<dbReference type="Pfam" id="PF02259">
    <property type="entry name" value="FAT"/>
    <property type="match status" value="1"/>
</dbReference>
<dbReference type="Gene3D" id="3.30.1010.10">
    <property type="entry name" value="Phosphatidylinositol 3-kinase Catalytic Subunit, Chain A, domain 4"/>
    <property type="match status" value="1"/>
</dbReference>
<evidence type="ECO:0000256" key="2">
    <source>
        <dbReference type="ARBA" id="ARBA00010769"/>
    </source>
</evidence>
<evidence type="ECO:0000259" key="21">
    <source>
        <dbReference type="PROSITE" id="PS51189"/>
    </source>
</evidence>
<evidence type="ECO:0000256" key="4">
    <source>
        <dbReference type="ARBA" id="ARBA00012513"/>
    </source>
</evidence>
<comment type="caution">
    <text evidence="23">The sequence shown here is derived from an EMBL/GenBank/DDBJ whole genome shotgun (WGS) entry which is preliminary data.</text>
</comment>
<dbReference type="GO" id="GO:0140662">
    <property type="term" value="F:ATP-dependent protein folding chaperone"/>
    <property type="evidence" value="ECO:0007669"/>
    <property type="project" value="InterPro"/>
</dbReference>
<dbReference type="Gene3D" id="1.10.1070.11">
    <property type="entry name" value="Phosphatidylinositol 3-/4-kinase, catalytic domain"/>
    <property type="match status" value="1"/>
</dbReference>
<evidence type="ECO:0000256" key="15">
    <source>
        <dbReference type="ARBA" id="ARBA00023254"/>
    </source>
</evidence>
<dbReference type="InterPro" id="IPR036940">
    <property type="entry name" value="PI3/4_kinase_cat_sf"/>
</dbReference>
<evidence type="ECO:0000259" key="22">
    <source>
        <dbReference type="PROSITE" id="PS51190"/>
    </source>
</evidence>
<dbReference type="OrthoDB" id="381190at2759"/>
<dbReference type="Pfam" id="PF00012">
    <property type="entry name" value="HSP70"/>
    <property type="match status" value="1"/>
</dbReference>
<keyword evidence="6" id="KW-0723">Serine/threonine-protein kinase</keyword>
<reference evidence="23 24" key="1">
    <citation type="journal article" date="2021" name="Nat. Commun.">
        <title>Genetic determinants of endophytism in the Arabidopsis root mycobiome.</title>
        <authorList>
            <person name="Mesny F."/>
            <person name="Miyauchi S."/>
            <person name="Thiergart T."/>
            <person name="Pickel B."/>
            <person name="Atanasova L."/>
            <person name="Karlsson M."/>
            <person name="Huettel B."/>
            <person name="Barry K.W."/>
            <person name="Haridas S."/>
            <person name="Chen C."/>
            <person name="Bauer D."/>
            <person name="Andreopoulos W."/>
            <person name="Pangilinan J."/>
            <person name="LaButti K."/>
            <person name="Riley R."/>
            <person name="Lipzen A."/>
            <person name="Clum A."/>
            <person name="Drula E."/>
            <person name="Henrissat B."/>
            <person name="Kohler A."/>
            <person name="Grigoriev I.V."/>
            <person name="Martin F.M."/>
            <person name="Hacquard S."/>
        </authorList>
    </citation>
    <scope>NUCLEOTIDE SEQUENCE [LARGE SCALE GENOMIC DNA]</scope>
    <source>
        <strain evidence="23 24">MPI-CAGE-CH-0241</strain>
    </source>
</reference>
<dbReference type="CDD" id="cd10170">
    <property type="entry name" value="ASKHA_NBD_HSP70"/>
    <property type="match status" value="1"/>
</dbReference>
<evidence type="ECO:0000256" key="16">
    <source>
        <dbReference type="ARBA" id="ARBA00025079"/>
    </source>
</evidence>
<dbReference type="GO" id="GO:0005634">
    <property type="term" value="C:nucleus"/>
    <property type="evidence" value="ECO:0007669"/>
    <property type="project" value="UniProtKB-SubCell"/>
</dbReference>
<name>A0A9P8W5T7_9HYPO</name>
<dbReference type="SUPFAM" id="SSF53067">
    <property type="entry name" value="Actin-like ATPase domain"/>
    <property type="match status" value="2"/>
</dbReference>
<sequence length="2996" mass="336821">MTERRIVVSIDFGTTYSGVAWVDTTRPDVQHVISTWPSADSSKSSPKVPTELRKVATGWQWGFEIPESAKRNRKLDDPNSATTKDGESADYLTKVYLTCLHAHFVSALEKKLGKGIVDSTPMDFVVTVPAIWSHAAKAATERAAAIAGFCGNQRIELISEPEAAALYTLKNLSPSTLKVGRKFVVCDAGGGTVDLISYEVERVGKLKLKEVTEGTGGKCGSSLLNQRFRRHLKQAHGDKYWTDGRLVLALNEFELFKKTFSPKGEPLTIKVDSSLGLRRNRYTMSQADMKAKIFDPIMKDVICLIKEQISMAGNKIAGVVLVGGFGQSRYLKSQVKDAVGSSTEVLQPESGWTAVVKGAAIHGLSQYAPTLAQVEVASRVARRSYGTCLITKYDMMRHNPKEAFWSEKEEENMVIEMCWFIRKGESCPEGKPSTIEYQCDVPVMLGHTPQTEIDIYSNDDDTRAPPIHLNSTTRHVGTLSLNLNKIPASVFRSAPKRRMGWHRYYCMKGVIEAKYGSANITYTIKLGGKHNSREYHPRDCAFAPRPASRVACVMAGNPFTNNATGLGPRDLSSDTLNARAPPSTLAAQLVENISASTKSSKSDENTELKGLFAVIQRVKDDPTLLKTAQERVEHNHMLIYVYSRVVLEGIKFDDPFLDRNHVRTEGLKAISFLRFAIKETPTVLVHQPDRDVFLFRGREPLWLWLLPQLLRLLGHPQCLDLAEGLEALLRYLLLVVAQTASLWDLAPDMVLYLRTTVTCIISHLQNPSNVPFKESAPTSLYLPPTYTLDRMLHDRSRSSQLTYHLDRTSQASHQLLSLVDVLLYPLVSPETVFHTVTLFSEHTIWLLDALIDIRALQGRWGTAFSTSPLRAIEMAIGVFESLSTIKSTPPALLSKAVTLLILLCSDMVSHPEESPVLVTADPVVQRTYCVALAIVSKAVIHDRSIGRLAASKLVDEPLVLFPNLPEDSDVWVASPSVSGFLEAKTHPSKFQDEQIRKAIEDLSLAYSDSKDTDSERVKRRKISEDSMDVVINLINDTLDIPVNVDGDNDFSESKFLGAFQEADEPHQCLAIEVLSRIYCLANGGSGRPGSGLQATREFKCHICDSGIVGDRSPSSTPNPRPEVATIFEKLVRSRALAESRRPRVAAMLALRRMILHCHQPEILDLETSALGQWCLQSLNSSVRELRIAAGRSLATFLLERPSSSPSQDVIQRNRKNSITFMRSISEKNQANRIETCIMAWGQLGRVVSEDEVNLVLIKLLEYLGSSNNVVSALAFNELLNLAEARQTTPRRLFEPFWPSLAYMATKGMVHRPQMSRAIAELLQMTVNELLLLVQTYALPWLVLDKQTDVIQKIAEARKEEIWQPIMDGSNLAATLTLLLAQDTEDIEGFAKSRLHVISPQFQPTLVELFETEPVLIVMELLKALGEADESRKPVVQKALHTMATLCLAANRETRSKKGNTIGRFIQLHILGLMARLTDVINDTLDTQPPVQERRRCIRATEEMIRVCKDYASLARPQISACLLSALSNDGLREVSFSCWLAMLIHLEEEDVEALLETTFFIVDRYWSSLNADTLATARRMLEFVLDRYDALITKHISKLPSLRHIAGLKEVEARLEVIRVPLVVEEALDVFAERICHENSGVVLQALTELVQYLQVNQGTLHTSAVGQQPDTVIADLMRALLDCACKYNGVQVDIARLCTEAMGLVGCLDSNKIEAVREQRSIVILNNFEKSEETTDFTIFLLQEVLVPSFLSATEVKLQGFLSFAMQELLERTDIRAACAMQGTGILGGNDVYRKWIAIPEATREVIAPFLNSRYMVAPMDPVKVEYPIFRPGRTYANWLRIIVVDLLRKGQNPHGDMIFEPLTRVIRVKDLSAAEFLLPYLVLHILLGDRSTEKERNDVLGEMLAILQYQPTEKASYQEREEMKLFCHAVFRVVDYALRWIQAKRSAGRLSESGKTKLKYIQGAFDSIPAELISQRAIDCNEYARALFHLEQHAQKMEQRKREPGDRTRLLERLQDIYANIDEPDGLDGISSHLPVLDINQQILSQRKAGRWTAVQSWYEMKLAENPDNADVKVDLLHCLKQAGQHDVLLNHVEGMRPDPASDNKIVPFAVEAAWATGRWTSLSKFTKRFNGDVIQDFNVSLATIFDNLHRNRDSKQFVGSIRDMRDKISSAMNTSATASLQACHNQLLKCHILTDLEIIFQDKTGDEVAHRKTIALLDRRLEVIGAYVDDKQYLLGIRRAAMELARPAFSDLDISGLWLTSARLARKTSSLRQSFNAVLHASQLGDDAATIENAKLLWREDQHRKAIQMLQGAIQGNKFMTQTGTETAATSTSSTKLNSQQKLLTARAQLLLAKWLDNAGQTHAVALREKYQQPPKTYSTWEKGHYYLGRHYKKILESEKPLKVDDQSDNYVTGEIARLVIENYVRSLNSGTKYLYQTLPRILTLWLDLGAQVDRAPEGKVSLSRELHRRRVEQLNLLHSFLDKYIHRLPAYIFYTALPQIVARIAHPNQNVFERLNHIIVKVVEAHPRQALWSLIGVITTRQVSERKTRGAQILTVLRSVSRKVEGTTIDMKYLLRTGERLAEQLLLACTNGDFHGNKTVHASLTRDLRFNHKCTPCPLVVPVEASLTATLPAVSEYVKKHKAFSRDVVQIDCFLDDVLVLSSLAKPRRLTARGTDGKSYMLMIKPKDDLRTDQRLMEFNGLINRSLKRDAESSRRQLYIRTYAVTPLNEECGIIEWVPGIKTMRDILIGLYASRKIYPDYTALKQLMDEACMSEGKTRIFTDEVLGRFPPMLQLWFTQQFPNPSTWFAARLRYTRSCAVMSMVGTMLGLGDRHGENVNLEEGNGGVFHVDFNCLFDKGLTFAKPERVPFRLTHNMVAAMGIYGYEGPFRKSCELTLSILRQQEETLMTILEAFIYDPTLDLQKEKRAHRRGDVGVKLQPQSVVDSIKRKVKGLLPNESIPLGVEGQVEELIKQAVDPRNLAAMYIGWCPFL</sequence>
<dbReference type="InterPro" id="IPR013126">
    <property type="entry name" value="Hsp_70_fam"/>
</dbReference>
<dbReference type="GO" id="GO:0000723">
    <property type="term" value="P:telomere maintenance"/>
    <property type="evidence" value="ECO:0007669"/>
    <property type="project" value="TreeGrafter"/>
</dbReference>
<keyword evidence="8" id="KW-0547">Nucleotide-binding</keyword>
<dbReference type="GO" id="GO:0005524">
    <property type="term" value="F:ATP binding"/>
    <property type="evidence" value="ECO:0007669"/>
    <property type="project" value="UniProtKB-KW"/>
</dbReference>
<feature type="domain" description="PI3K/PI4K catalytic" evidence="20">
    <location>
        <begin position="2658"/>
        <end position="2967"/>
    </location>
</feature>
<gene>
    <name evidence="23" type="ORF">B0T10DRAFT_406070</name>
</gene>
<dbReference type="CDD" id="cd00892">
    <property type="entry name" value="PIKKc_ATR"/>
    <property type="match status" value="1"/>
</dbReference>
<evidence type="ECO:0000256" key="3">
    <source>
        <dbReference type="ARBA" id="ARBA00011370"/>
    </source>
</evidence>
<dbReference type="GO" id="GO:0004674">
    <property type="term" value="F:protein serine/threonine kinase activity"/>
    <property type="evidence" value="ECO:0007669"/>
    <property type="project" value="UniProtKB-KW"/>
</dbReference>
<keyword evidence="7" id="KW-0808">Transferase</keyword>
<dbReference type="InterPro" id="IPR011009">
    <property type="entry name" value="Kinase-like_dom_sf"/>
</dbReference>
<keyword evidence="11" id="KW-0067">ATP-binding</keyword>
<dbReference type="FunFam" id="1.10.1070.11:FF:000031">
    <property type="entry name" value="Phosphatidyl inositol 3-kinase"/>
    <property type="match status" value="1"/>
</dbReference>
<dbReference type="EC" id="2.7.11.1" evidence="4"/>
<evidence type="ECO:0000256" key="18">
    <source>
        <dbReference type="ARBA" id="ARBA00030459"/>
    </source>
</evidence>
<dbReference type="GO" id="GO:0000077">
    <property type="term" value="P:DNA damage checkpoint signaling"/>
    <property type="evidence" value="ECO:0007669"/>
    <property type="project" value="TreeGrafter"/>
</dbReference>
<accession>A0A9P8W5T7</accession>
<dbReference type="Pfam" id="PF00454">
    <property type="entry name" value="PI3_PI4_kinase"/>
    <property type="match status" value="1"/>
</dbReference>
<dbReference type="PROSITE" id="PS51189">
    <property type="entry name" value="FAT"/>
    <property type="match status" value="1"/>
</dbReference>
<evidence type="ECO:0000256" key="12">
    <source>
        <dbReference type="ARBA" id="ARBA00022853"/>
    </source>
</evidence>
<dbReference type="Pfam" id="PF23593">
    <property type="entry name" value="HEAT_ATR"/>
    <property type="match status" value="1"/>
</dbReference>
<evidence type="ECO:0000313" key="23">
    <source>
        <dbReference type="EMBL" id="KAH6888080.1"/>
    </source>
</evidence>
<evidence type="ECO:0000256" key="19">
    <source>
        <dbReference type="ARBA" id="ARBA00033001"/>
    </source>
</evidence>
<dbReference type="InterPro" id="IPR050517">
    <property type="entry name" value="DDR_Repair_Kinase"/>
</dbReference>
<comment type="subcellular location">
    <subcellularLocation>
        <location evidence="1">Nucleus</location>
    </subcellularLocation>
</comment>
<dbReference type="SUPFAM" id="SSF48371">
    <property type="entry name" value="ARM repeat"/>
    <property type="match status" value="1"/>
</dbReference>
<proteinExistence type="inferred from homology"/>
<keyword evidence="15" id="KW-0469">Meiosis</keyword>
<dbReference type="SUPFAM" id="SSF56112">
    <property type="entry name" value="Protein kinase-like (PK-like)"/>
    <property type="match status" value="1"/>
</dbReference>
<evidence type="ECO:0000256" key="14">
    <source>
        <dbReference type="ARBA" id="ARBA00023242"/>
    </source>
</evidence>
<feature type="domain" description="FATC" evidence="22">
    <location>
        <begin position="2964"/>
        <end position="2996"/>
    </location>
</feature>
<evidence type="ECO:0000256" key="7">
    <source>
        <dbReference type="ARBA" id="ARBA00022679"/>
    </source>
</evidence>
<evidence type="ECO:0000256" key="11">
    <source>
        <dbReference type="ARBA" id="ARBA00022840"/>
    </source>
</evidence>
<dbReference type="Pfam" id="PF02260">
    <property type="entry name" value="FATC"/>
    <property type="match status" value="1"/>
</dbReference>
<dbReference type="Pfam" id="PF25385">
    <property type="entry name" value="HEAT_MEC1_N"/>
    <property type="match status" value="1"/>
</dbReference>
<dbReference type="InterPro" id="IPR014009">
    <property type="entry name" value="PIK_FAT"/>
</dbReference>
<dbReference type="Pfam" id="PF25030">
    <property type="entry name" value="M-HEAT_ATR"/>
    <property type="match status" value="1"/>
</dbReference>
<keyword evidence="13" id="KW-0234">DNA repair</keyword>
<evidence type="ECO:0000256" key="9">
    <source>
        <dbReference type="ARBA" id="ARBA00022763"/>
    </source>
</evidence>
<organism evidence="23 24">
    <name type="scientific">Thelonectria olida</name>
    <dbReference type="NCBI Taxonomy" id="1576542"/>
    <lineage>
        <taxon>Eukaryota</taxon>
        <taxon>Fungi</taxon>
        <taxon>Dikarya</taxon>
        <taxon>Ascomycota</taxon>
        <taxon>Pezizomycotina</taxon>
        <taxon>Sordariomycetes</taxon>
        <taxon>Hypocreomycetidae</taxon>
        <taxon>Hypocreales</taxon>
        <taxon>Nectriaceae</taxon>
        <taxon>Thelonectria</taxon>
    </lineage>
</organism>
<dbReference type="Gene3D" id="3.90.640.10">
    <property type="entry name" value="Actin, Chain A, domain 4"/>
    <property type="match status" value="1"/>
</dbReference>
<evidence type="ECO:0000256" key="6">
    <source>
        <dbReference type="ARBA" id="ARBA00022527"/>
    </source>
</evidence>
<dbReference type="Gene3D" id="3.30.420.40">
    <property type="match status" value="2"/>
</dbReference>
<dbReference type="PANTHER" id="PTHR11139:SF125">
    <property type="entry name" value="SERINE_THREONINE-PROTEIN KINASE MEC1"/>
    <property type="match status" value="1"/>
</dbReference>
<dbReference type="PROSITE" id="PS51190">
    <property type="entry name" value="FATC"/>
    <property type="match status" value="1"/>
</dbReference>
<evidence type="ECO:0000259" key="20">
    <source>
        <dbReference type="PROSITE" id="PS50290"/>
    </source>
</evidence>
<dbReference type="Pfam" id="PF08064">
    <property type="entry name" value="UME"/>
    <property type="match status" value="1"/>
</dbReference>
<protein>
    <recommendedName>
        <fullName evidence="5">Serine/threonine-protein kinase MEC1</fullName>
        <ecNumber evidence="4">2.7.11.1</ecNumber>
    </recommendedName>
    <alternativeName>
        <fullName evidence="19">ATR homolog</fullName>
    </alternativeName>
    <alternativeName>
        <fullName evidence="18">DNA-damage checkpoint kinase MEC1</fullName>
    </alternativeName>
    <alternativeName>
        <fullName evidence="17">Mitosis entry checkpoint protein 1</fullName>
    </alternativeName>
</protein>
<keyword evidence="14" id="KW-0539">Nucleus</keyword>
<dbReference type="InterPro" id="IPR003152">
    <property type="entry name" value="FATC_dom"/>
</dbReference>
<dbReference type="InterPro" id="IPR057564">
    <property type="entry name" value="HEAT_ATR"/>
</dbReference>
<dbReference type="GO" id="GO:0006281">
    <property type="term" value="P:DNA repair"/>
    <property type="evidence" value="ECO:0007669"/>
    <property type="project" value="UniProtKB-KW"/>
</dbReference>
<dbReference type="InterPro" id="IPR012993">
    <property type="entry name" value="UME"/>
</dbReference>
<dbReference type="SMART" id="SM00802">
    <property type="entry name" value="UME"/>
    <property type="match status" value="1"/>
</dbReference>